<protein>
    <submittedName>
        <fullName evidence="2">Uncharacterized protein</fullName>
    </submittedName>
</protein>
<comment type="caution">
    <text evidence="2">The sequence shown here is derived from an EMBL/GenBank/DDBJ whole genome shotgun (WGS) entry which is preliminary data.</text>
</comment>
<reference evidence="2 3" key="1">
    <citation type="submission" date="2024-09" db="EMBL/GenBank/DDBJ databases">
        <authorList>
            <person name="Sun Q."/>
            <person name="Mori K."/>
        </authorList>
    </citation>
    <scope>NUCLEOTIDE SEQUENCE [LARGE SCALE GENOMIC DNA]</scope>
    <source>
        <strain evidence="2 3">CGMCC 1.9126</strain>
    </source>
</reference>
<keyword evidence="1" id="KW-0812">Transmembrane</keyword>
<evidence type="ECO:0000313" key="2">
    <source>
        <dbReference type="EMBL" id="MFC0475814.1"/>
    </source>
</evidence>
<accession>A0ABV6KRA9</accession>
<evidence type="ECO:0000256" key="1">
    <source>
        <dbReference type="SAM" id="Phobius"/>
    </source>
</evidence>
<gene>
    <name evidence="2" type="ORF">ACFFHF_11220</name>
</gene>
<dbReference type="EMBL" id="JBHLUU010000032">
    <property type="protein sequence ID" value="MFC0475814.1"/>
    <property type="molecule type" value="Genomic_DNA"/>
</dbReference>
<feature type="transmembrane region" description="Helical" evidence="1">
    <location>
        <begin position="27"/>
        <end position="49"/>
    </location>
</feature>
<organism evidence="2 3">
    <name type="scientific">Robertmurraya beringensis</name>
    <dbReference type="NCBI Taxonomy" id="641660"/>
    <lineage>
        <taxon>Bacteria</taxon>
        <taxon>Bacillati</taxon>
        <taxon>Bacillota</taxon>
        <taxon>Bacilli</taxon>
        <taxon>Bacillales</taxon>
        <taxon>Bacillaceae</taxon>
        <taxon>Robertmurraya</taxon>
    </lineage>
</organism>
<dbReference type="RefSeq" id="WP_160545840.1">
    <property type="nucleotide sequence ID" value="NZ_JBHLUU010000032.1"/>
</dbReference>
<sequence length="59" mass="6966">MIFLSLLLISVVCLFFAFKKKRPFFLVIPFLSIFVYFIVQIILVPMPFIDTIKFIFSLS</sequence>
<dbReference type="Proteomes" id="UP001589738">
    <property type="component" value="Unassembled WGS sequence"/>
</dbReference>
<keyword evidence="1" id="KW-1133">Transmembrane helix</keyword>
<evidence type="ECO:0000313" key="3">
    <source>
        <dbReference type="Proteomes" id="UP001589738"/>
    </source>
</evidence>
<proteinExistence type="predicted"/>
<name>A0ABV6KRA9_9BACI</name>
<keyword evidence="3" id="KW-1185">Reference proteome</keyword>
<keyword evidence="1" id="KW-0472">Membrane</keyword>